<evidence type="ECO:0000313" key="3">
    <source>
        <dbReference type="Proteomes" id="UP001432062"/>
    </source>
</evidence>
<protein>
    <submittedName>
        <fullName evidence="2">Helix-turn-helix transcriptional regulator</fullName>
    </submittedName>
</protein>
<organism evidence="2 3">
    <name type="scientific">Nocardia vinacea</name>
    <dbReference type="NCBI Taxonomy" id="96468"/>
    <lineage>
        <taxon>Bacteria</taxon>
        <taxon>Bacillati</taxon>
        <taxon>Actinomycetota</taxon>
        <taxon>Actinomycetes</taxon>
        <taxon>Mycobacteriales</taxon>
        <taxon>Nocardiaceae</taxon>
        <taxon>Nocardia</taxon>
    </lineage>
</organism>
<evidence type="ECO:0000313" key="2">
    <source>
        <dbReference type="EMBL" id="WUV48323.1"/>
    </source>
</evidence>
<dbReference type="Pfam" id="PF13560">
    <property type="entry name" value="HTH_31"/>
    <property type="match status" value="1"/>
</dbReference>
<dbReference type="InterPro" id="IPR001387">
    <property type="entry name" value="Cro/C1-type_HTH"/>
</dbReference>
<dbReference type="InterPro" id="IPR041413">
    <property type="entry name" value="MLTR_LBD"/>
</dbReference>
<dbReference type="RefSeq" id="WP_329412668.1">
    <property type="nucleotide sequence ID" value="NZ_CP109441.1"/>
</dbReference>
<reference evidence="2" key="1">
    <citation type="submission" date="2022-10" db="EMBL/GenBank/DDBJ databases">
        <title>The complete genomes of actinobacterial strains from the NBC collection.</title>
        <authorList>
            <person name="Joergensen T.S."/>
            <person name="Alvarez Arevalo M."/>
            <person name="Sterndorff E.B."/>
            <person name="Faurdal D."/>
            <person name="Vuksanovic O."/>
            <person name="Mourched A.-S."/>
            <person name="Charusanti P."/>
            <person name="Shaw S."/>
            <person name="Blin K."/>
            <person name="Weber T."/>
        </authorList>
    </citation>
    <scope>NUCLEOTIDE SEQUENCE</scope>
    <source>
        <strain evidence="2">NBC_01482</strain>
    </source>
</reference>
<dbReference type="Gene3D" id="3.30.450.180">
    <property type="match status" value="1"/>
</dbReference>
<proteinExistence type="predicted"/>
<name>A0ABZ1YYL2_9NOCA</name>
<dbReference type="InterPro" id="IPR010982">
    <property type="entry name" value="Lambda_DNA-bd_dom_sf"/>
</dbReference>
<gene>
    <name evidence="2" type="ORF">OG563_09080</name>
</gene>
<dbReference type="EMBL" id="CP109441">
    <property type="protein sequence ID" value="WUV48323.1"/>
    <property type="molecule type" value="Genomic_DNA"/>
</dbReference>
<keyword evidence="3" id="KW-1185">Reference proteome</keyword>
<sequence length="275" mass="30967">MTDSHRAELAAFLRAQRSRLRPTDVGLLPDLEPGRRRTPGLRREEVAELAGVSLTWYTWLEQGRKIAASPQVVDALARALRLDAGQHRHLRRLAGLADPVAAAQPGEAMSRLQRLVDSMMPSPAVIHDGHFDFVVWNQAYTRLRVDPAELDPDRRNMLWMMFTHKGNRAAMRNWESAARAVLSQFRALVGRRPDDPRLTAIVAALTEASPEFRTWWSEYPVQDFRAATIGIDHPEAGPMNLELFQLRLVENPDLLLVLQLPATEAGRTTITTHLA</sequence>
<evidence type="ECO:0000259" key="1">
    <source>
        <dbReference type="SMART" id="SM00530"/>
    </source>
</evidence>
<dbReference type="SMART" id="SM00530">
    <property type="entry name" value="HTH_XRE"/>
    <property type="match status" value="1"/>
</dbReference>
<dbReference type="Proteomes" id="UP001432062">
    <property type="component" value="Chromosome"/>
</dbReference>
<accession>A0ABZ1YYL2</accession>
<dbReference type="SUPFAM" id="SSF47413">
    <property type="entry name" value="lambda repressor-like DNA-binding domains"/>
    <property type="match status" value="1"/>
</dbReference>
<feature type="domain" description="HTH cro/C1-type" evidence="1">
    <location>
        <begin position="12"/>
        <end position="87"/>
    </location>
</feature>
<dbReference type="CDD" id="cd00093">
    <property type="entry name" value="HTH_XRE"/>
    <property type="match status" value="1"/>
</dbReference>
<dbReference type="PANTHER" id="PTHR35010">
    <property type="entry name" value="BLL4672 PROTEIN-RELATED"/>
    <property type="match status" value="1"/>
</dbReference>
<dbReference type="Gene3D" id="1.10.260.40">
    <property type="entry name" value="lambda repressor-like DNA-binding domains"/>
    <property type="match status" value="1"/>
</dbReference>
<dbReference type="Pfam" id="PF17765">
    <property type="entry name" value="MLTR_LBD"/>
    <property type="match status" value="1"/>
</dbReference>